<evidence type="ECO:0000313" key="2">
    <source>
        <dbReference type="Proteomes" id="UP001364472"/>
    </source>
</evidence>
<sequence>VSILASFAFQANACIYWDPHRAIDDPSVRTTSSAKGEQTSSTNGHNVGVYYYDQTTGQSTLTESYYDPNPAAWAYNAGYVVQSDQSFAGASGPNGSERDSSIACFGDHDETPTLPTVTTTAFVPNFGFLGGVFFYRIIGIGGGGGGGGVGVNTVRVGAEVNINGGCYQSKTERWAQANVEASTFLGGVRRGDDFIVRMPNGVTEHWTFHCVSAAYCNPLMDHIVGPDPRINACGD</sequence>
<organism evidence="1 2">
    <name type="scientific">Denitratimonas tolerans</name>
    <dbReference type="NCBI Taxonomy" id="1338420"/>
    <lineage>
        <taxon>Bacteria</taxon>
        <taxon>Pseudomonadati</taxon>
        <taxon>Pseudomonadota</taxon>
        <taxon>Gammaproteobacteria</taxon>
        <taxon>Lysobacterales</taxon>
        <taxon>Lysobacteraceae</taxon>
        <taxon>Denitratimonas</taxon>
    </lineage>
</organism>
<keyword evidence="2" id="KW-1185">Reference proteome</keyword>
<dbReference type="EMBL" id="JBBDHC010000038">
    <property type="protein sequence ID" value="MEJ1250663.1"/>
    <property type="molecule type" value="Genomic_DNA"/>
</dbReference>
<name>A0AAW9RB87_9GAMM</name>
<feature type="non-terminal residue" evidence="1">
    <location>
        <position position="1"/>
    </location>
</feature>
<reference evidence="1 2" key="1">
    <citation type="journal article" date="2016" name="Antonie Van Leeuwenhoek">
        <title>Denitratimonas tolerans gen. nov., sp. nov., a denitrifying bacterium isolated from a bioreactor for tannery wastewater treatment.</title>
        <authorList>
            <person name="Han S.I."/>
            <person name="Kim J.O."/>
            <person name="Lee Y.R."/>
            <person name="Ekpeghere K.I."/>
            <person name="Koh S.C."/>
            <person name="Whang K.S."/>
        </authorList>
    </citation>
    <scope>NUCLEOTIDE SEQUENCE [LARGE SCALE GENOMIC DNA]</scope>
    <source>
        <strain evidence="1 2">KACC 17565</strain>
    </source>
</reference>
<accession>A0AAW9RB87</accession>
<dbReference type="RefSeq" id="WP_337336362.1">
    <property type="nucleotide sequence ID" value="NZ_JBBDHC010000038.1"/>
</dbReference>
<protein>
    <submittedName>
        <fullName evidence="1">Uncharacterized protein</fullName>
    </submittedName>
</protein>
<evidence type="ECO:0000313" key="1">
    <source>
        <dbReference type="EMBL" id="MEJ1250663.1"/>
    </source>
</evidence>
<dbReference type="Proteomes" id="UP001364472">
    <property type="component" value="Unassembled WGS sequence"/>
</dbReference>
<gene>
    <name evidence="1" type="ORF">WB794_13450</name>
</gene>
<proteinExistence type="predicted"/>
<dbReference type="AlphaFoldDB" id="A0AAW9RB87"/>
<comment type="caution">
    <text evidence="1">The sequence shown here is derived from an EMBL/GenBank/DDBJ whole genome shotgun (WGS) entry which is preliminary data.</text>
</comment>